<dbReference type="EMBL" id="JARKIE010000014">
    <property type="protein sequence ID" value="KAJ7702799.1"/>
    <property type="molecule type" value="Genomic_DNA"/>
</dbReference>
<evidence type="ECO:0000313" key="3">
    <source>
        <dbReference type="Proteomes" id="UP001221757"/>
    </source>
</evidence>
<protein>
    <submittedName>
        <fullName evidence="2">Uncharacterized protein</fullName>
    </submittedName>
</protein>
<comment type="caution">
    <text evidence="2">The sequence shown here is derived from an EMBL/GenBank/DDBJ whole genome shotgun (WGS) entry which is preliminary data.</text>
</comment>
<dbReference type="AlphaFoldDB" id="A0AAD7DZZ5"/>
<evidence type="ECO:0000313" key="2">
    <source>
        <dbReference type="EMBL" id="KAJ7702799.1"/>
    </source>
</evidence>
<feature type="region of interest" description="Disordered" evidence="1">
    <location>
        <begin position="93"/>
        <end position="122"/>
    </location>
</feature>
<reference evidence="2" key="1">
    <citation type="submission" date="2023-03" db="EMBL/GenBank/DDBJ databases">
        <title>Massive genome expansion in bonnet fungi (Mycena s.s.) driven by repeated elements and novel gene families across ecological guilds.</title>
        <authorList>
            <consortium name="Lawrence Berkeley National Laboratory"/>
            <person name="Harder C.B."/>
            <person name="Miyauchi S."/>
            <person name="Viragh M."/>
            <person name="Kuo A."/>
            <person name="Thoen E."/>
            <person name="Andreopoulos B."/>
            <person name="Lu D."/>
            <person name="Skrede I."/>
            <person name="Drula E."/>
            <person name="Henrissat B."/>
            <person name="Morin E."/>
            <person name="Kohler A."/>
            <person name="Barry K."/>
            <person name="LaButti K."/>
            <person name="Morin E."/>
            <person name="Salamov A."/>
            <person name="Lipzen A."/>
            <person name="Mereny Z."/>
            <person name="Hegedus B."/>
            <person name="Baldrian P."/>
            <person name="Stursova M."/>
            <person name="Weitz H."/>
            <person name="Taylor A."/>
            <person name="Grigoriev I.V."/>
            <person name="Nagy L.G."/>
            <person name="Martin F."/>
            <person name="Kauserud H."/>
        </authorList>
    </citation>
    <scope>NUCLEOTIDE SEQUENCE</scope>
    <source>
        <strain evidence="2">CBHHK067</strain>
    </source>
</reference>
<proteinExistence type="predicted"/>
<gene>
    <name evidence="2" type="ORF">B0H17DRAFT_1127735</name>
</gene>
<feature type="compositionally biased region" description="Polar residues" evidence="1">
    <location>
        <begin position="98"/>
        <end position="107"/>
    </location>
</feature>
<feature type="compositionally biased region" description="Basic and acidic residues" evidence="1">
    <location>
        <begin position="109"/>
        <end position="122"/>
    </location>
</feature>
<evidence type="ECO:0000256" key="1">
    <source>
        <dbReference type="SAM" id="MobiDB-lite"/>
    </source>
</evidence>
<keyword evidence="3" id="KW-1185">Reference proteome</keyword>
<name>A0AAD7DZZ5_MYCRO</name>
<dbReference type="Proteomes" id="UP001221757">
    <property type="component" value="Unassembled WGS sequence"/>
</dbReference>
<sequence>MVVVRFVRILGVSQSDSSASSESHSPATHSDSTCPAYIGVEEGASGKVVLVKFCGRITTIRWTTLDENLILRPDPVSLLGNVVLVNARKTPINLKAPKSSNPANLSHSHGGDQRILPRESRPRTRISSYRGKLLPQVKQSKINYRLSPRKRDTFTGDKSKEKVELFPCDAARALSARNRGRDTATAHAQRFYAFNVDPKNLVLQCQKPEALGN</sequence>
<organism evidence="2 3">
    <name type="scientific">Mycena rosella</name>
    <name type="common">Pink bonnet</name>
    <name type="synonym">Agaricus rosellus</name>
    <dbReference type="NCBI Taxonomy" id="1033263"/>
    <lineage>
        <taxon>Eukaryota</taxon>
        <taxon>Fungi</taxon>
        <taxon>Dikarya</taxon>
        <taxon>Basidiomycota</taxon>
        <taxon>Agaricomycotina</taxon>
        <taxon>Agaricomycetes</taxon>
        <taxon>Agaricomycetidae</taxon>
        <taxon>Agaricales</taxon>
        <taxon>Marasmiineae</taxon>
        <taxon>Mycenaceae</taxon>
        <taxon>Mycena</taxon>
    </lineage>
</organism>
<accession>A0AAD7DZZ5</accession>